<dbReference type="Pfam" id="PF19200">
    <property type="entry name" value="MupG_N"/>
    <property type="match status" value="1"/>
</dbReference>
<dbReference type="Gene3D" id="3.20.20.70">
    <property type="entry name" value="Aldolase class I"/>
    <property type="match status" value="1"/>
</dbReference>
<dbReference type="InterPro" id="IPR029000">
    <property type="entry name" value="Cyclophilin-like_dom_sf"/>
</dbReference>
<evidence type="ECO:0000313" key="4">
    <source>
        <dbReference type="Proteomes" id="UP001529421"/>
    </source>
</evidence>
<organism evidence="3 4">
    <name type="scientific">Enorma phocaeensis</name>
    <dbReference type="NCBI Taxonomy" id="1871019"/>
    <lineage>
        <taxon>Bacteria</taxon>
        <taxon>Bacillati</taxon>
        <taxon>Actinomycetota</taxon>
        <taxon>Coriobacteriia</taxon>
        <taxon>Coriobacteriales</taxon>
        <taxon>Coriobacteriaceae</taxon>
        <taxon>Enorma</taxon>
    </lineage>
</organism>
<evidence type="ECO:0000259" key="2">
    <source>
        <dbReference type="Pfam" id="PF19200"/>
    </source>
</evidence>
<dbReference type="PANTHER" id="PTHR38435">
    <property type="match status" value="1"/>
</dbReference>
<dbReference type="EMBL" id="JAUDDZ010000001">
    <property type="protein sequence ID" value="MDM8274192.1"/>
    <property type="molecule type" value="Genomic_DNA"/>
</dbReference>
<dbReference type="PANTHER" id="PTHR38435:SF1">
    <property type="entry name" value="DUF871 DOMAIN-CONTAINING PROTEIN"/>
    <property type="match status" value="1"/>
</dbReference>
<reference evidence="3 4" key="2">
    <citation type="submission" date="2023-06" db="EMBL/GenBank/DDBJ databases">
        <authorList>
            <person name="Zeman M."/>
            <person name="Kubasova T."/>
            <person name="Jahodarova E."/>
            <person name="Nykrynova M."/>
            <person name="Rychlik I."/>
        </authorList>
    </citation>
    <scope>NUCLEOTIDE SEQUENCE [LARGE SCALE GENOMIC DNA]</scope>
    <source>
        <strain evidence="3 4">154_Feed</strain>
    </source>
</reference>
<accession>A0ABT7V6R8</accession>
<dbReference type="InterPro" id="IPR013785">
    <property type="entry name" value="Aldolase_TIM"/>
</dbReference>
<dbReference type="Gene3D" id="2.40.100.10">
    <property type="entry name" value="Cyclophilin-like"/>
    <property type="match status" value="1"/>
</dbReference>
<feature type="domain" description="6-phospho-N-acetylmuramidase C-terminal" evidence="1">
    <location>
        <begin position="246"/>
        <end position="360"/>
    </location>
</feature>
<proteinExistence type="predicted"/>
<dbReference type="Pfam" id="PF05913">
    <property type="entry name" value="MupG_C"/>
    <property type="match status" value="1"/>
</dbReference>
<name>A0ABT7V6R8_9ACTN</name>
<dbReference type="SUPFAM" id="SSF51445">
    <property type="entry name" value="(Trans)glycosidases"/>
    <property type="match status" value="1"/>
</dbReference>
<gene>
    <name evidence="3" type="ORF">QUW28_01580</name>
</gene>
<dbReference type="InterPro" id="IPR043797">
    <property type="entry name" value="MupG_N"/>
</dbReference>
<evidence type="ECO:0000259" key="1">
    <source>
        <dbReference type="Pfam" id="PF05913"/>
    </source>
</evidence>
<sequence length="363" mass="40878">MHRLGISLYPEHSTPEKDRAYMQLAAKHGFSRIFTCLLSVKKDAENTIAEFGSFVREAHELGFVVAVDTNEDVFERLGATPFDLTPFERMGVDIIRLDGHFGDQGDIMITRNPQGIQIEFNASCSLGLDLLIRRGADPRVMTVCHNFFPEPYTGLSEETFQARNAQYKGLGLTLAAFVSSREAETFGPWPVFAGLPTCEDDRRRPIDLQARHLLASGLVDDVIVGNCFASEDELAALAAVDTTRVTMRIDTVPDITDAEREVIWDFDHTTRGDASAYMLRSSWPRLAFKERPIAPRTWDDPMFHRGDVLVPNDNMAHYRGELEVALRDFENDGTRNLVGRIPAEELFLLDYIAPEHPFGFVRP</sequence>
<dbReference type="RefSeq" id="WP_289543993.1">
    <property type="nucleotide sequence ID" value="NZ_JAUDDZ010000001.1"/>
</dbReference>
<feature type="domain" description="6-phospho-N-acetylmuramidase N-terminal" evidence="2">
    <location>
        <begin position="4"/>
        <end position="238"/>
    </location>
</feature>
<evidence type="ECO:0000313" key="3">
    <source>
        <dbReference type="EMBL" id="MDM8274192.1"/>
    </source>
</evidence>
<dbReference type="SUPFAM" id="SSF50891">
    <property type="entry name" value="Cyclophilin-like"/>
    <property type="match status" value="1"/>
</dbReference>
<comment type="caution">
    <text evidence="3">The sequence shown here is derived from an EMBL/GenBank/DDBJ whole genome shotgun (WGS) entry which is preliminary data.</text>
</comment>
<protein>
    <submittedName>
        <fullName evidence="3">MupG family TIM beta-alpha barrel fold protein</fullName>
    </submittedName>
</protein>
<dbReference type="InterPro" id="IPR017853">
    <property type="entry name" value="GH"/>
</dbReference>
<keyword evidence="4" id="KW-1185">Reference proteome</keyword>
<reference evidence="4" key="1">
    <citation type="submission" date="2023-06" db="EMBL/GenBank/DDBJ databases">
        <title>Identification and characterization of horizontal gene transfer across gut microbiota members of farm animals based on homology search.</title>
        <authorList>
            <person name="Zeman M."/>
            <person name="Kubasova T."/>
            <person name="Jahodarova E."/>
            <person name="Nykrynova M."/>
            <person name="Rychlik I."/>
        </authorList>
    </citation>
    <scope>NUCLEOTIDE SEQUENCE [LARGE SCALE GENOMIC DNA]</scope>
    <source>
        <strain evidence="4">154_Feed</strain>
    </source>
</reference>
<dbReference type="InterPro" id="IPR008589">
    <property type="entry name" value="MupG"/>
</dbReference>
<dbReference type="InterPro" id="IPR043894">
    <property type="entry name" value="MupG_C"/>
</dbReference>
<dbReference type="Proteomes" id="UP001529421">
    <property type="component" value="Unassembled WGS sequence"/>
</dbReference>